<dbReference type="InterPro" id="IPR003018">
    <property type="entry name" value="GAF"/>
</dbReference>
<dbReference type="Pfam" id="PF01590">
    <property type="entry name" value="GAF"/>
    <property type="match status" value="1"/>
</dbReference>
<dbReference type="RefSeq" id="WP_121253909.1">
    <property type="nucleotide sequence ID" value="NZ_RBIL01000002.1"/>
</dbReference>
<dbReference type="OrthoDB" id="5182724at2"/>
<gene>
    <name evidence="3" type="ORF">C8N24_4309</name>
</gene>
<organism evidence="3 4">
    <name type="scientific">Solirubrobacter pauli</name>
    <dbReference type="NCBI Taxonomy" id="166793"/>
    <lineage>
        <taxon>Bacteria</taxon>
        <taxon>Bacillati</taxon>
        <taxon>Actinomycetota</taxon>
        <taxon>Thermoleophilia</taxon>
        <taxon>Solirubrobacterales</taxon>
        <taxon>Solirubrobacteraceae</taxon>
        <taxon>Solirubrobacter</taxon>
    </lineage>
</organism>
<dbReference type="PANTHER" id="PTHR35526:SF3">
    <property type="entry name" value="ANTI-SIGMA-F FACTOR RSBW"/>
    <property type="match status" value="1"/>
</dbReference>
<name>A0A660L064_9ACTN</name>
<evidence type="ECO:0000256" key="1">
    <source>
        <dbReference type="ARBA" id="ARBA00022527"/>
    </source>
</evidence>
<dbReference type="InterPro" id="IPR003594">
    <property type="entry name" value="HATPase_dom"/>
</dbReference>
<dbReference type="Proteomes" id="UP000278962">
    <property type="component" value="Unassembled WGS sequence"/>
</dbReference>
<keyword evidence="1" id="KW-0723">Serine/threonine-protein kinase</keyword>
<dbReference type="EMBL" id="RBIL01000002">
    <property type="protein sequence ID" value="RKQ86299.1"/>
    <property type="molecule type" value="Genomic_DNA"/>
</dbReference>
<dbReference type="AlphaFoldDB" id="A0A660L064"/>
<dbReference type="SMART" id="SM00091">
    <property type="entry name" value="PAS"/>
    <property type="match status" value="1"/>
</dbReference>
<feature type="domain" description="PAS" evidence="2">
    <location>
        <begin position="322"/>
        <end position="357"/>
    </location>
</feature>
<evidence type="ECO:0000259" key="2">
    <source>
        <dbReference type="PROSITE" id="PS50112"/>
    </source>
</evidence>
<keyword evidence="1" id="KW-0808">Transferase</keyword>
<dbReference type="InterPro" id="IPR036890">
    <property type="entry name" value="HATPase_C_sf"/>
</dbReference>
<comment type="caution">
    <text evidence="3">The sequence shown here is derived from an EMBL/GenBank/DDBJ whole genome shotgun (WGS) entry which is preliminary data.</text>
</comment>
<reference evidence="3 4" key="1">
    <citation type="submission" date="2018-10" db="EMBL/GenBank/DDBJ databases">
        <title>Genomic Encyclopedia of Archaeal and Bacterial Type Strains, Phase II (KMG-II): from individual species to whole genera.</title>
        <authorList>
            <person name="Goeker M."/>
        </authorList>
    </citation>
    <scope>NUCLEOTIDE SEQUENCE [LARGE SCALE GENOMIC DNA]</scope>
    <source>
        <strain evidence="3 4">DSM 14954</strain>
    </source>
</reference>
<dbReference type="SUPFAM" id="SSF55781">
    <property type="entry name" value="GAF domain-like"/>
    <property type="match status" value="1"/>
</dbReference>
<accession>A0A660L064</accession>
<dbReference type="PROSITE" id="PS50112">
    <property type="entry name" value="PAS"/>
    <property type="match status" value="1"/>
</dbReference>
<keyword evidence="4" id="KW-1185">Reference proteome</keyword>
<dbReference type="Gene3D" id="3.30.450.20">
    <property type="entry name" value="PAS domain"/>
    <property type="match status" value="1"/>
</dbReference>
<dbReference type="GO" id="GO:0004674">
    <property type="term" value="F:protein serine/threonine kinase activity"/>
    <property type="evidence" value="ECO:0007669"/>
    <property type="project" value="UniProtKB-KW"/>
</dbReference>
<sequence>MTAVAAREHWELPAEPESVTLSRGRVRTFAKEHGASAEDIVDLTLAVTEAVTNAVIHAFIDREPGVVRVTLTTAADELTVVVSDNGRGMQPRADSPGLGLGLPTIGRLAAQVDLREAPGGGTELSMTFATPGVHGPERTESGADVRRETDLLDAVTRVASGAWPGEGVERLVDLLVPTVADACAVDVIAADGTPERFAGRVDGSEAHSRWLTTLRPRVDADRSATRAALEDGRPHVSELTLDLIERLTTSAEDAATMAATGIRWWVVIPLREDERLLGLLHFGLLPARARPSDAVVGFMSDLGERAAAALARTQLIDELRRTRHRFERVLDVLGEAVIVRDASSRLVYANEAAARLFDVDSPAELNAMSGEDVFARSSMTRPDGTPLELDELPYRRLLAGLDAPPLLARMGERWLLVKASLLDEGERLVVSVIDDVSGAR</sequence>
<dbReference type="SUPFAM" id="SSF55785">
    <property type="entry name" value="PYP-like sensor domain (PAS domain)"/>
    <property type="match status" value="1"/>
</dbReference>
<dbReference type="CDD" id="cd16936">
    <property type="entry name" value="HATPase_RsbW-like"/>
    <property type="match status" value="1"/>
</dbReference>
<evidence type="ECO:0000313" key="3">
    <source>
        <dbReference type="EMBL" id="RKQ86299.1"/>
    </source>
</evidence>
<dbReference type="InterPro" id="IPR000014">
    <property type="entry name" value="PAS"/>
</dbReference>
<dbReference type="InterPro" id="IPR050267">
    <property type="entry name" value="Anti-sigma-factor_SerPK"/>
</dbReference>
<dbReference type="Pfam" id="PF13188">
    <property type="entry name" value="PAS_8"/>
    <property type="match status" value="1"/>
</dbReference>
<protein>
    <submittedName>
        <fullName evidence="3">Anti-sigma regulatory factor (Ser/Thr protein kinase)</fullName>
    </submittedName>
</protein>
<dbReference type="SUPFAM" id="SSF55874">
    <property type="entry name" value="ATPase domain of HSP90 chaperone/DNA topoisomerase II/histidine kinase"/>
    <property type="match status" value="1"/>
</dbReference>
<dbReference type="Gene3D" id="3.30.565.10">
    <property type="entry name" value="Histidine kinase-like ATPase, C-terminal domain"/>
    <property type="match status" value="1"/>
</dbReference>
<dbReference type="InterPro" id="IPR035965">
    <property type="entry name" value="PAS-like_dom_sf"/>
</dbReference>
<dbReference type="Pfam" id="PF13581">
    <property type="entry name" value="HATPase_c_2"/>
    <property type="match status" value="1"/>
</dbReference>
<evidence type="ECO:0000313" key="4">
    <source>
        <dbReference type="Proteomes" id="UP000278962"/>
    </source>
</evidence>
<dbReference type="SMART" id="SM00387">
    <property type="entry name" value="HATPase_c"/>
    <property type="match status" value="1"/>
</dbReference>
<dbReference type="InterPro" id="IPR029016">
    <property type="entry name" value="GAF-like_dom_sf"/>
</dbReference>
<keyword evidence="1" id="KW-0418">Kinase</keyword>
<dbReference type="Gene3D" id="3.30.450.40">
    <property type="match status" value="1"/>
</dbReference>
<proteinExistence type="predicted"/>
<dbReference type="PANTHER" id="PTHR35526">
    <property type="entry name" value="ANTI-SIGMA-F FACTOR RSBW-RELATED"/>
    <property type="match status" value="1"/>
</dbReference>